<protein>
    <submittedName>
        <fullName evidence="2">Uncharacterized protein</fullName>
    </submittedName>
</protein>
<evidence type="ECO:0000313" key="2">
    <source>
        <dbReference type="EMBL" id="EQB34351.1"/>
    </source>
</evidence>
<gene>
    <name evidence="2" type="ORF">M947_11320</name>
</gene>
<proteinExistence type="predicted"/>
<sequence length="58" mass="6683">MGGVWNIESCHFEQANRHPEQANRHPEQANRHPEQANRHPELDSGSKNWIPCQARNDG</sequence>
<dbReference type="STRING" id="1172190.M947_11320"/>
<keyword evidence="3" id="KW-1185">Reference proteome</keyword>
<reference evidence="2 3" key="1">
    <citation type="submission" date="2013-07" db="EMBL/GenBank/DDBJ databases">
        <title>Sulfurimonas hongkongensis AST-10 Genome Sequencing.</title>
        <authorList>
            <person name="Cai L."/>
            <person name="Zhang T."/>
        </authorList>
    </citation>
    <scope>NUCLEOTIDE SEQUENCE [LARGE SCALE GENOMIC DNA]</scope>
    <source>
        <strain evidence="2 3">AST-10</strain>
    </source>
</reference>
<dbReference type="Proteomes" id="UP000015520">
    <property type="component" value="Unassembled WGS sequence"/>
</dbReference>
<accession>T0J8P5</accession>
<organism evidence="2 3">
    <name type="scientific">Sulfurimonas hongkongensis</name>
    <dbReference type="NCBI Taxonomy" id="1172190"/>
    <lineage>
        <taxon>Bacteria</taxon>
        <taxon>Pseudomonadati</taxon>
        <taxon>Campylobacterota</taxon>
        <taxon>Epsilonproteobacteria</taxon>
        <taxon>Campylobacterales</taxon>
        <taxon>Sulfurimonadaceae</taxon>
        <taxon>Sulfurimonas</taxon>
    </lineage>
</organism>
<dbReference type="AlphaFoldDB" id="T0J8P5"/>
<dbReference type="EMBL" id="AUPZ01000021">
    <property type="protein sequence ID" value="EQB34351.1"/>
    <property type="molecule type" value="Genomic_DNA"/>
</dbReference>
<evidence type="ECO:0000256" key="1">
    <source>
        <dbReference type="SAM" id="MobiDB-lite"/>
    </source>
</evidence>
<evidence type="ECO:0000313" key="3">
    <source>
        <dbReference type="Proteomes" id="UP000015520"/>
    </source>
</evidence>
<comment type="caution">
    <text evidence="2">The sequence shown here is derived from an EMBL/GenBank/DDBJ whole genome shotgun (WGS) entry which is preliminary data.</text>
</comment>
<name>T0J8P5_9BACT</name>
<feature type="region of interest" description="Disordered" evidence="1">
    <location>
        <begin position="1"/>
        <end position="58"/>
    </location>
</feature>
<feature type="compositionally biased region" description="Basic and acidic residues" evidence="1">
    <location>
        <begin position="10"/>
        <end position="44"/>
    </location>
</feature>